<dbReference type="Pfam" id="PF19579">
    <property type="entry name" value="FtsL_2"/>
    <property type="match status" value="1"/>
</dbReference>
<evidence type="ECO:0000256" key="1">
    <source>
        <dbReference type="SAM" id="MobiDB-lite"/>
    </source>
</evidence>
<keyword evidence="4" id="KW-1185">Reference proteome</keyword>
<feature type="region of interest" description="Disordered" evidence="1">
    <location>
        <begin position="1"/>
        <end position="25"/>
    </location>
</feature>
<keyword evidence="2" id="KW-1133">Transmembrane helix</keyword>
<dbReference type="EMBL" id="PVTE01000020">
    <property type="protein sequence ID" value="PRY32756.1"/>
    <property type="molecule type" value="Genomic_DNA"/>
</dbReference>
<dbReference type="InterPro" id="IPR045755">
    <property type="entry name" value="FtsL-like"/>
</dbReference>
<protein>
    <recommendedName>
        <fullName evidence="5">Cell division protein FtsL</fullName>
    </recommendedName>
</protein>
<dbReference type="AlphaFoldDB" id="A0A2T0SH71"/>
<accession>A0A2T0SH71</accession>
<evidence type="ECO:0000256" key="2">
    <source>
        <dbReference type="SAM" id="Phobius"/>
    </source>
</evidence>
<gene>
    <name evidence="3" type="ORF">CLV58_1207</name>
</gene>
<comment type="caution">
    <text evidence="3">The sequence shown here is derived from an EMBL/GenBank/DDBJ whole genome shotgun (WGS) entry which is preliminary data.</text>
</comment>
<keyword evidence="2" id="KW-0812">Transmembrane</keyword>
<reference evidence="3 4" key="1">
    <citation type="submission" date="2018-03" db="EMBL/GenBank/DDBJ databases">
        <title>Genomic Encyclopedia of Archaeal and Bacterial Type Strains, Phase II (KMG-II): from individual species to whole genera.</title>
        <authorList>
            <person name="Goeker M."/>
        </authorList>
    </citation>
    <scope>NUCLEOTIDE SEQUENCE [LARGE SCALE GENOMIC DNA]</scope>
    <source>
        <strain evidence="3 4">DSM 28354</strain>
    </source>
</reference>
<proteinExistence type="predicted"/>
<organism evidence="3 4">
    <name type="scientific">Spirosoma oryzae</name>
    <dbReference type="NCBI Taxonomy" id="1469603"/>
    <lineage>
        <taxon>Bacteria</taxon>
        <taxon>Pseudomonadati</taxon>
        <taxon>Bacteroidota</taxon>
        <taxon>Cytophagia</taxon>
        <taxon>Cytophagales</taxon>
        <taxon>Cytophagaceae</taxon>
        <taxon>Spirosoma</taxon>
    </lineage>
</organism>
<dbReference type="RefSeq" id="WP_106139642.1">
    <property type="nucleotide sequence ID" value="NZ_PVTE01000020.1"/>
</dbReference>
<feature type="compositionally biased region" description="Basic and acidic residues" evidence="1">
    <location>
        <begin position="1"/>
        <end position="10"/>
    </location>
</feature>
<dbReference type="OrthoDB" id="981249at2"/>
<evidence type="ECO:0000313" key="4">
    <source>
        <dbReference type="Proteomes" id="UP000238375"/>
    </source>
</evidence>
<feature type="transmembrane region" description="Helical" evidence="2">
    <location>
        <begin position="48"/>
        <end position="66"/>
    </location>
</feature>
<evidence type="ECO:0008006" key="5">
    <source>
        <dbReference type="Google" id="ProtNLM"/>
    </source>
</evidence>
<evidence type="ECO:0000313" key="3">
    <source>
        <dbReference type="EMBL" id="PRY32756.1"/>
    </source>
</evidence>
<keyword evidence="2" id="KW-0472">Membrane</keyword>
<name>A0A2T0SH71_9BACT</name>
<sequence>MAKNTFERPPKKQPGGRRRGGQSQFSASLDRFTQWLVGEDNSWASNNFWRIVWVSLLIGVYIYCNLRAESLVRRLQSARLLLDEKRSQATVLRADFDKSGRQSEIMKRVSELGLTSGVTPPHKIIIDRGEP</sequence>
<dbReference type="Proteomes" id="UP000238375">
    <property type="component" value="Unassembled WGS sequence"/>
</dbReference>